<proteinExistence type="predicted"/>
<sequence>MIPSQGIEVGSIPITRSKCDRNAQKVTIINMESQLITLPVEKFKKFPEHYRVLKNSVDLLSADYRVLGIYLTGSFANGSPDQYSDLDVNLIVSVGDRESIIKEQETLREKVAKIATQFPATHLNNPYQIIVFYEGTYPIHVDYEYKTSEDLKPMAKGKDVIVVFDRTGELNSWKKACLGAAEEVTPTLDQLQYFEDRFWGWIIYTHGKIKRGELWEARDAIEYIRSNVLNRLAYYQLRLKDEGNRRLESKFTPEILNMLEKTIPKGHDKESYRLVLSNIVATYTKLFDRAVLANAVEGINQADRDYLTKAVEF</sequence>
<dbReference type="Proteomes" id="UP000034078">
    <property type="component" value="Unassembled WGS sequence"/>
</dbReference>
<dbReference type="InterPro" id="IPR007530">
    <property type="entry name" value="Aminoglycoside_adenylylTfrase"/>
</dbReference>
<organism evidence="1 2">
    <name type="scientific">Candidatus Collierbacteria bacterium GW2011_GWB2_45_17</name>
    <dbReference type="NCBI Taxonomy" id="1618388"/>
    <lineage>
        <taxon>Bacteria</taxon>
        <taxon>Candidatus Collieribacteriota</taxon>
    </lineage>
</organism>
<dbReference type="InterPro" id="IPR043519">
    <property type="entry name" value="NT_sf"/>
</dbReference>
<dbReference type="Gene3D" id="3.30.460.10">
    <property type="entry name" value="Beta Polymerase, domain 2"/>
    <property type="match status" value="1"/>
</dbReference>
<evidence type="ECO:0000313" key="1">
    <source>
        <dbReference type="EMBL" id="KKT99029.1"/>
    </source>
</evidence>
<dbReference type="SUPFAM" id="SSF81301">
    <property type="entry name" value="Nucleotidyltransferase"/>
    <property type="match status" value="1"/>
</dbReference>
<protein>
    <submittedName>
        <fullName evidence="1">Polymerase beta domain protein region protein</fullName>
    </submittedName>
</protein>
<accession>A0A837IHB6</accession>
<gene>
    <name evidence="1" type="ORF">UX01_C0014G0019</name>
</gene>
<dbReference type="AlphaFoldDB" id="A0A837IHB6"/>
<dbReference type="EMBL" id="LCKO01000014">
    <property type="protein sequence ID" value="KKT99029.1"/>
    <property type="molecule type" value="Genomic_DNA"/>
</dbReference>
<dbReference type="SUPFAM" id="SSF81631">
    <property type="entry name" value="PAP/OAS1 substrate-binding domain"/>
    <property type="match status" value="1"/>
</dbReference>
<comment type="caution">
    <text evidence="1">The sequence shown here is derived from an EMBL/GenBank/DDBJ whole genome shotgun (WGS) entry which is preliminary data.</text>
</comment>
<name>A0A837IHB6_9BACT</name>
<reference evidence="1 2" key="1">
    <citation type="journal article" date="2015" name="Nature">
        <title>rRNA introns, odd ribosomes, and small enigmatic genomes across a large radiation of phyla.</title>
        <authorList>
            <person name="Brown C.T."/>
            <person name="Hug L.A."/>
            <person name="Thomas B.C."/>
            <person name="Sharon I."/>
            <person name="Castelle C.J."/>
            <person name="Singh A."/>
            <person name="Wilkins M.J."/>
            <person name="Williams K.H."/>
            <person name="Banfield J.F."/>
        </authorList>
    </citation>
    <scope>NUCLEOTIDE SEQUENCE [LARGE SCALE GENOMIC DNA]</scope>
</reference>
<evidence type="ECO:0000313" key="2">
    <source>
        <dbReference type="Proteomes" id="UP000034078"/>
    </source>
</evidence>
<dbReference type="Pfam" id="PF04439">
    <property type="entry name" value="Adenyl_transf"/>
    <property type="match status" value="1"/>
</dbReference>
<dbReference type="Gene3D" id="1.20.120.330">
    <property type="entry name" value="Nucleotidyltransferases domain 2"/>
    <property type="match status" value="1"/>
</dbReference>